<dbReference type="PANTHER" id="PTHR37299">
    <property type="entry name" value="TRANSCRIPTIONAL REGULATOR-RELATED"/>
    <property type="match status" value="1"/>
</dbReference>
<feature type="domain" description="HTH LytTR-type" evidence="3">
    <location>
        <begin position="131"/>
        <end position="229"/>
    </location>
</feature>
<proteinExistence type="predicted"/>
<dbReference type="SUPFAM" id="SSF52172">
    <property type="entry name" value="CheY-like"/>
    <property type="match status" value="1"/>
</dbReference>
<dbReference type="STRING" id="407022.SAMN05661044_05490"/>
<dbReference type="InterPro" id="IPR007492">
    <property type="entry name" value="LytTR_DNA-bd_dom"/>
</dbReference>
<dbReference type="PROSITE" id="PS50930">
    <property type="entry name" value="HTH_LYTTR"/>
    <property type="match status" value="1"/>
</dbReference>
<dbReference type="Proteomes" id="UP000199421">
    <property type="component" value="Unassembled WGS sequence"/>
</dbReference>
<dbReference type="Gene3D" id="3.40.50.2300">
    <property type="match status" value="1"/>
</dbReference>
<evidence type="ECO:0000259" key="2">
    <source>
        <dbReference type="PROSITE" id="PS50110"/>
    </source>
</evidence>
<dbReference type="SMART" id="SM00850">
    <property type="entry name" value="LytTR"/>
    <property type="match status" value="1"/>
</dbReference>
<evidence type="ECO:0000313" key="4">
    <source>
        <dbReference type="EMBL" id="SEM55989.1"/>
    </source>
</evidence>
<dbReference type="InterPro" id="IPR001789">
    <property type="entry name" value="Sig_transdc_resp-reg_receiver"/>
</dbReference>
<evidence type="ECO:0000256" key="1">
    <source>
        <dbReference type="PROSITE-ProRule" id="PRU00169"/>
    </source>
</evidence>
<name>A0A1H7ZEP8_OLID1</name>
<organism evidence="4 5">
    <name type="scientific">Olivibacter domesticus</name>
    <name type="common">Pseudosphingobacterium domesticum</name>
    <dbReference type="NCBI Taxonomy" id="407022"/>
    <lineage>
        <taxon>Bacteria</taxon>
        <taxon>Pseudomonadati</taxon>
        <taxon>Bacteroidota</taxon>
        <taxon>Sphingobacteriia</taxon>
        <taxon>Sphingobacteriales</taxon>
        <taxon>Sphingobacteriaceae</taxon>
        <taxon>Olivibacter</taxon>
    </lineage>
</organism>
<protein>
    <submittedName>
        <fullName evidence="4">Two component transcriptional regulator, LytTR family</fullName>
    </submittedName>
</protein>
<accession>A0A1H7ZEP8</accession>
<keyword evidence="1" id="KW-0597">Phosphoprotein</keyword>
<dbReference type="PANTHER" id="PTHR37299:SF1">
    <property type="entry name" value="STAGE 0 SPORULATION PROTEIN A HOMOLOG"/>
    <property type="match status" value="1"/>
</dbReference>
<reference evidence="5" key="1">
    <citation type="submission" date="2016-10" db="EMBL/GenBank/DDBJ databases">
        <authorList>
            <person name="Varghese N."/>
            <person name="Submissions S."/>
        </authorList>
    </citation>
    <scope>NUCLEOTIDE SEQUENCE [LARGE SCALE GENOMIC DNA]</scope>
    <source>
        <strain evidence="5">DSM 18733</strain>
    </source>
</reference>
<dbReference type="GO" id="GO:0000156">
    <property type="term" value="F:phosphorelay response regulator activity"/>
    <property type="evidence" value="ECO:0007669"/>
    <property type="project" value="InterPro"/>
</dbReference>
<feature type="modified residue" description="4-aspartylphosphate" evidence="1">
    <location>
        <position position="53"/>
    </location>
</feature>
<evidence type="ECO:0000313" key="5">
    <source>
        <dbReference type="Proteomes" id="UP000199421"/>
    </source>
</evidence>
<dbReference type="InterPro" id="IPR011006">
    <property type="entry name" value="CheY-like_superfamily"/>
</dbReference>
<dbReference type="OrthoDB" id="9787344at2"/>
<sequence length="230" mass="26235">MNCLIIDDDQHTRKTMTDLALQSDIVSSISNCSNGLEAYGHLQNNRLDVLLVDAKVLELPGADLITRFIEGLPSVLVTSADYEHSTKISSLNVIDYVKKPLEVDRFMLALARASVMVQARQVLKKEETDFIYVRDKTCFRRLNINEVLYVEAMGDYVKIHLPNHFFLSHSTLKAVEDRLPSELFIRIHRKYIVALSKIEMIQENALIVGGTFLPIAERHRKILNNKITIL</sequence>
<dbReference type="RefSeq" id="WP_093332816.1">
    <property type="nucleotide sequence ID" value="NZ_FOAF01000016.1"/>
</dbReference>
<dbReference type="GO" id="GO:0003677">
    <property type="term" value="F:DNA binding"/>
    <property type="evidence" value="ECO:0007669"/>
    <property type="project" value="InterPro"/>
</dbReference>
<keyword evidence="5" id="KW-1185">Reference proteome</keyword>
<dbReference type="Gene3D" id="2.40.50.1020">
    <property type="entry name" value="LytTr DNA-binding domain"/>
    <property type="match status" value="1"/>
</dbReference>
<dbReference type="SMART" id="SM00448">
    <property type="entry name" value="REC"/>
    <property type="match status" value="1"/>
</dbReference>
<dbReference type="Pfam" id="PF00072">
    <property type="entry name" value="Response_reg"/>
    <property type="match status" value="1"/>
</dbReference>
<dbReference type="InterPro" id="IPR046947">
    <property type="entry name" value="LytR-like"/>
</dbReference>
<evidence type="ECO:0000259" key="3">
    <source>
        <dbReference type="PROSITE" id="PS50930"/>
    </source>
</evidence>
<dbReference type="Pfam" id="PF04397">
    <property type="entry name" value="LytTR"/>
    <property type="match status" value="1"/>
</dbReference>
<feature type="domain" description="Response regulatory" evidence="2">
    <location>
        <begin position="2"/>
        <end position="114"/>
    </location>
</feature>
<dbReference type="PROSITE" id="PS50110">
    <property type="entry name" value="RESPONSE_REGULATORY"/>
    <property type="match status" value="1"/>
</dbReference>
<gene>
    <name evidence="4" type="ORF">SAMN05661044_05490</name>
</gene>
<dbReference type="AlphaFoldDB" id="A0A1H7ZEP8"/>
<dbReference type="EMBL" id="FOAF01000016">
    <property type="protein sequence ID" value="SEM55989.1"/>
    <property type="molecule type" value="Genomic_DNA"/>
</dbReference>